<dbReference type="OrthoDB" id="5532350at2759"/>
<dbReference type="GO" id="GO:0005739">
    <property type="term" value="C:mitochondrion"/>
    <property type="evidence" value="ECO:0007669"/>
    <property type="project" value="UniProtKB-SubCell"/>
</dbReference>
<feature type="coiled-coil region" evidence="5">
    <location>
        <begin position="51"/>
        <end position="85"/>
    </location>
</feature>
<dbReference type="GO" id="GO:0042030">
    <property type="term" value="F:ATPase inhibitor activity"/>
    <property type="evidence" value="ECO:0007669"/>
    <property type="project" value="InterPro"/>
</dbReference>
<evidence type="ECO:0000256" key="1">
    <source>
        <dbReference type="ARBA" id="ARBA00004173"/>
    </source>
</evidence>
<comment type="similarity">
    <text evidence="2 4">Belongs to the ATPase inhibitor family.</text>
</comment>
<keyword evidence="3" id="KW-0496">Mitochondrion</keyword>
<protein>
    <recommendedName>
        <fullName evidence="4">ATPase inhibitor, mitochondrial</fullName>
    </recommendedName>
</protein>
<accession>A0A9P6KC07</accession>
<dbReference type="Gene3D" id="1.20.5.500">
    <property type="entry name" value="Single helix bin"/>
    <property type="match status" value="1"/>
</dbReference>
<evidence type="ECO:0000256" key="3">
    <source>
        <dbReference type="ARBA" id="ARBA00023128"/>
    </source>
</evidence>
<organism evidence="6 7">
    <name type="scientific">Lunasporangiospora selenospora</name>
    <dbReference type="NCBI Taxonomy" id="979761"/>
    <lineage>
        <taxon>Eukaryota</taxon>
        <taxon>Fungi</taxon>
        <taxon>Fungi incertae sedis</taxon>
        <taxon>Mucoromycota</taxon>
        <taxon>Mortierellomycotina</taxon>
        <taxon>Mortierellomycetes</taxon>
        <taxon>Mortierellales</taxon>
        <taxon>Mortierellaceae</taxon>
        <taxon>Lunasporangiospora</taxon>
    </lineage>
</organism>
<dbReference type="Proteomes" id="UP000780801">
    <property type="component" value="Unassembled WGS sequence"/>
</dbReference>
<sequence>MLRVTGTVSAVRRLPLVVRSQLPLSAIASRRAYTDGAFGKKERAEEEVYARTKEAEQIKQLREALAKKEREVDDLKKAKQSAGAAKK</sequence>
<evidence type="ECO:0000256" key="4">
    <source>
        <dbReference type="RuleBase" id="RU368087"/>
    </source>
</evidence>
<evidence type="ECO:0000256" key="5">
    <source>
        <dbReference type="SAM" id="Coils"/>
    </source>
</evidence>
<comment type="subcellular location">
    <subcellularLocation>
        <location evidence="1">Mitochondrion</location>
    </subcellularLocation>
</comment>
<comment type="caution">
    <text evidence="6">The sequence shown here is derived from an EMBL/GenBank/DDBJ whole genome shotgun (WGS) entry which is preliminary data.</text>
</comment>
<evidence type="ECO:0000256" key="2">
    <source>
        <dbReference type="ARBA" id="ARBA00010901"/>
    </source>
</evidence>
<dbReference type="SUPFAM" id="SSF64602">
    <property type="entry name" value="F1 ATPase inhibitor, IF1, C-terminal domain"/>
    <property type="match status" value="1"/>
</dbReference>
<comment type="function">
    <text evidence="4">Inhibits the enzyme activity of ATPase.</text>
</comment>
<proteinExistence type="inferred from homology"/>
<keyword evidence="5" id="KW-0175">Coiled coil</keyword>
<dbReference type="AlphaFoldDB" id="A0A9P6KC07"/>
<evidence type="ECO:0000313" key="7">
    <source>
        <dbReference type="Proteomes" id="UP000780801"/>
    </source>
</evidence>
<dbReference type="EMBL" id="JAABOA010002974">
    <property type="protein sequence ID" value="KAF9579177.1"/>
    <property type="molecule type" value="Genomic_DNA"/>
</dbReference>
<keyword evidence="7" id="KW-1185">Reference proteome</keyword>
<name>A0A9P6KC07_9FUNG</name>
<dbReference type="InterPro" id="IPR007648">
    <property type="entry name" value="ATPase_inhibitor_mt"/>
</dbReference>
<reference evidence="6" key="1">
    <citation type="journal article" date="2020" name="Fungal Divers.">
        <title>Resolving the Mortierellaceae phylogeny through synthesis of multi-gene phylogenetics and phylogenomics.</title>
        <authorList>
            <person name="Vandepol N."/>
            <person name="Liber J."/>
            <person name="Desiro A."/>
            <person name="Na H."/>
            <person name="Kennedy M."/>
            <person name="Barry K."/>
            <person name="Grigoriev I.V."/>
            <person name="Miller A.N."/>
            <person name="O'Donnell K."/>
            <person name="Stajich J.E."/>
            <person name="Bonito G."/>
        </authorList>
    </citation>
    <scope>NUCLEOTIDE SEQUENCE</scope>
    <source>
        <strain evidence="6">KOD1015</strain>
    </source>
</reference>
<gene>
    <name evidence="6" type="ORF">BGW38_004663</name>
</gene>
<dbReference type="Pfam" id="PF04568">
    <property type="entry name" value="IATP"/>
    <property type="match status" value="1"/>
</dbReference>
<evidence type="ECO:0000313" key="6">
    <source>
        <dbReference type="EMBL" id="KAF9579177.1"/>
    </source>
</evidence>